<dbReference type="PROSITE" id="PS51257">
    <property type="entry name" value="PROKAR_LIPOPROTEIN"/>
    <property type="match status" value="1"/>
</dbReference>
<name>A0A6J7JZF9_9ZZZZ</name>
<dbReference type="AlphaFoldDB" id="A0A6J7JZF9"/>
<reference evidence="1" key="1">
    <citation type="submission" date="2020-05" db="EMBL/GenBank/DDBJ databases">
        <authorList>
            <person name="Chiriac C."/>
            <person name="Salcher M."/>
            <person name="Ghai R."/>
            <person name="Kavagutti S V."/>
        </authorList>
    </citation>
    <scope>NUCLEOTIDE SEQUENCE</scope>
</reference>
<sequence length="158" mass="16289">MNIQKTVTAGLLAATLLLGATGCSLTSQAENEMVAIASDGSLANIGNVKLRNMIYLSTGTGVGKLIGTAVNSGDKVVQLQIQWVDFDLFAKTNPVLIPAGEAVSWGANPEVAALELSILGAPGSNTTIWVSVDGATGLPVTVPILDGTLEQYAPYFKN</sequence>
<gene>
    <name evidence="1" type="ORF">UFOPK3837_00308</name>
</gene>
<protein>
    <submittedName>
        <fullName evidence="1">Unannotated protein</fullName>
    </submittedName>
</protein>
<accession>A0A6J7JZF9</accession>
<evidence type="ECO:0000313" key="1">
    <source>
        <dbReference type="EMBL" id="CAB4949108.1"/>
    </source>
</evidence>
<organism evidence="1">
    <name type="scientific">freshwater metagenome</name>
    <dbReference type="NCBI Taxonomy" id="449393"/>
    <lineage>
        <taxon>unclassified sequences</taxon>
        <taxon>metagenomes</taxon>
        <taxon>ecological metagenomes</taxon>
    </lineage>
</organism>
<proteinExistence type="predicted"/>
<dbReference type="EMBL" id="CAFBNO010000006">
    <property type="protein sequence ID" value="CAB4949108.1"/>
    <property type="molecule type" value="Genomic_DNA"/>
</dbReference>